<dbReference type="PANTHER" id="PTHR43741">
    <property type="entry name" value="FMN-DEPENDENT NADH-AZOREDUCTASE 1"/>
    <property type="match status" value="1"/>
</dbReference>
<comment type="similarity">
    <text evidence="6">Belongs to the azoreductase type 1 family.</text>
</comment>
<comment type="catalytic activity">
    <reaction evidence="6">
        <text>2 a quinone + NADH + H(+) = 2 a 1,4-benzosemiquinone + NAD(+)</text>
        <dbReference type="Rhea" id="RHEA:65952"/>
        <dbReference type="ChEBI" id="CHEBI:15378"/>
        <dbReference type="ChEBI" id="CHEBI:57540"/>
        <dbReference type="ChEBI" id="CHEBI:57945"/>
        <dbReference type="ChEBI" id="CHEBI:132124"/>
        <dbReference type="ChEBI" id="CHEBI:134225"/>
    </reaction>
</comment>
<keyword evidence="4 6" id="KW-0520">NAD</keyword>
<dbReference type="InterPro" id="IPR003680">
    <property type="entry name" value="Flavodoxin_fold"/>
</dbReference>
<dbReference type="Pfam" id="PF02525">
    <property type="entry name" value="Flavodoxin_2"/>
    <property type="match status" value="1"/>
</dbReference>
<keyword evidence="9" id="KW-1185">Reference proteome</keyword>
<dbReference type="GO" id="GO:0016652">
    <property type="term" value="F:oxidoreductase activity, acting on NAD(P)H as acceptor"/>
    <property type="evidence" value="ECO:0007669"/>
    <property type="project" value="UniProtKB-UniRule"/>
</dbReference>
<dbReference type="InterPro" id="IPR023048">
    <property type="entry name" value="NADH:quinone_OxRdtase_FMN_depd"/>
</dbReference>
<name>A0A6G8AN43_9ENTE</name>
<evidence type="ECO:0000259" key="7">
    <source>
        <dbReference type="Pfam" id="PF02525"/>
    </source>
</evidence>
<dbReference type="PANTHER" id="PTHR43741:SF7">
    <property type="entry name" value="FMN-DEPENDENT NADH:QUINONE OXIDOREDUCTASE"/>
    <property type="match status" value="1"/>
</dbReference>
<dbReference type="InterPro" id="IPR050104">
    <property type="entry name" value="FMN-dep_NADH:Q_OxRdtase_AzoR1"/>
</dbReference>
<dbReference type="EMBL" id="CP049886">
    <property type="protein sequence ID" value="QIL46345.1"/>
    <property type="molecule type" value="Genomic_DNA"/>
</dbReference>
<accession>A0A6G8AN43</accession>
<dbReference type="KEGG" id="vah:G7081_04335"/>
<dbReference type="Proteomes" id="UP000500890">
    <property type="component" value="Chromosome"/>
</dbReference>
<proteinExistence type="inferred from homology"/>
<dbReference type="AlphaFoldDB" id="A0A6G8AN43"/>
<comment type="catalytic activity">
    <reaction evidence="5">
        <text>N,N-dimethyl-1,4-phenylenediamine + anthranilate + 2 NAD(+) = 2-(4-dimethylaminophenyl)diazenylbenzoate + 2 NADH + 2 H(+)</text>
        <dbReference type="Rhea" id="RHEA:55872"/>
        <dbReference type="ChEBI" id="CHEBI:15378"/>
        <dbReference type="ChEBI" id="CHEBI:15783"/>
        <dbReference type="ChEBI" id="CHEBI:16567"/>
        <dbReference type="ChEBI" id="CHEBI:57540"/>
        <dbReference type="ChEBI" id="CHEBI:57945"/>
        <dbReference type="ChEBI" id="CHEBI:71579"/>
        <dbReference type="EC" id="1.7.1.17"/>
    </reaction>
    <physiologicalReaction direction="right-to-left" evidence="5">
        <dbReference type="Rhea" id="RHEA:55874"/>
    </physiologicalReaction>
</comment>
<keyword evidence="3 6" id="KW-0560">Oxidoreductase</keyword>
<protein>
    <recommendedName>
        <fullName evidence="6">FMN dependent NADH:quinone oxidoreductase</fullName>
        <ecNumber evidence="6">1.6.5.-</ecNumber>
    </recommendedName>
    <alternativeName>
        <fullName evidence="6">Azo-dye reductase</fullName>
    </alternativeName>
    <alternativeName>
        <fullName evidence="6">FMN-dependent NADH-azo compound oxidoreductase</fullName>
    </alternativeName>
    <alternativeName>
        <fullName evidence="6">FMN-dependent NADH-azoreductase</fullName>
        <ecNumber evidence="6">1.7.1.17</ecNumber>
    </alternativeName>
</protein>
<evidence type="ECO:0000256" key="2">
    <source>
        <dbReference type="ARBA" id="ARBA00022643"/>
    </source>
</evidence>
<dbReference type="Gene3D" id="3.40.50.360">
    <property type="match status" value="1"/>
</dbReference>
<evidence type="ECO:0000313" key="8">
    <source>
        <dbReference type="EMBL" id="QIL46345.1"/>
    </source>
</evidence>
<evidence type="ECO:0000256" key="6">
    <source>
        <dbReference type="HAMAP-Rule" id="MF_01216"/>
    </source>
</evidence>
<evidence type="ECO:0000313" key="9">
    <source>
        <dbReference type="Proteomes" id="UP000500890"/>
    </source>
</evidence>
<organism evidence="8 9">
    <name type="scientific">Vagococcus coleopterorum</name>
    <dbReference type="NCBI Taxonomy" id="2714946"/>
    <lineage>
        <taxon>Bacteria</taxon>
        <taxon>Bacillati</taxon>
        <taxon>Bacillota</taxon>
        <taxon>Bacilli</taxon>
        <taxon>Lactobacillales</taxon>
        <taxon>Enterococcaceae</taxon>
        <taxon>Vagococcus</taxon>
    </lineage>
</organism>
<dbReference type="GO" id="GO:0016655">
    <property type="term" value="F:oxidoreductase activity, acting on NAD(P)H, quinone or similar compound as acceptor"/>
    <property type="evidence" value="ECO:0007669"/>
    <property type="project" value="InterPro"/>
</dbReference>
<reference evidence="8 9" key="1">
    <citation type="submission" date="2020-03" db="EMBL/GenBank/DDBJ databases">
        <title>Vagococcus sp. nov., isolated from beetles.</title>
        <authorList>
            <person name="Hyun D.-W."/>
            <person name="Bae J.-W."/>
        </authorList>
    </citation>
    <scope>NUCLEOTIDE SEQUENCE [LARGE SCALE GENOMIC DNA]</scope>
    <source>
        <strain evidence="8 9">HDW17A</strain>
    </source>
</reference>
<comment type="subunit">
    <text evidence="6">Homodimer.</text>
</comment>
<dbReference type="GO" id="GO:0009055">
    <property type="term" value="F:electron transfer activity"/>
    <property type="evidence" value="ECO:0007669"/>
    <property type="project" value="UniProtKB-UniRule"/>
</dbReference>
<dbReference type="RefSeq" id="WP_166007730.1">
    <property type="nucleotide sequence ID" value="NZ_CP049886.1"/>
</dbReference>
<dbReference type="InterPro" id="IPR029039">
    <property type="entry name" value="Flavoprotein-like_sf"/>
</dbReference>
<dbReference type="EC" id="1.6.5.-" evidence="6"/>
<dbReference type="HAMAP" id="MF_01216">
    <property type="entry name" value="Azoreductase_type1"/>
    <property type="match status" value="1"/>
</dbReference>
<sequence length="206" mass="22592">MTNVLVIKAHPLNDEQSTSMKVLSHFTDAVKVADADATIEILDLYNDFIPELDGPLLMAFNALKAGEEFTSLTADQQKNVARFNELTELFLNADKIIIGNALWNLNIPTRLKAWVDTINVAGKTFHYTATGPAPLTSGKKAVHIQSSGGSYNGQDYSTRFMEDILKFVGVADVQQIAIEGIDHHPEERENILAAVFAEADAIAKTF</sequence>
<evidence type="ECO:0000256" key="1">
    <source>
        <dbReference type="ARBA" id="ARBA00022630"/>
    </source>
</evidence>
<evidence type="ECO:0000256" key="5">
    <source>
        <dbReference type="ARBA" id="ARBA00048542"/>
    </source>
</evidence>
<keyword evidence="2 6" id="KW-0288">FMN</keyword>
<gene>
    <name evidence="6" type="primary">azoR</name>
    <name evidence="8" type="ORF">G7081_04335</name>
</gene>
<evidence type="ECO:0000256" key="4">
    <source>
        <dbReference type="ARBA" id="ARBA00023027"/>
    </source>
</evidence>
<comment type="function">
    <text evidence="6">Also exhibits azoreductase activity. Catalyzes the reductive cleavage of the azo bond in aromatic azo compounds to the corresponding amines.</text>
</comment>
<evidence type="ECO:0000256" key="3">
    <source>
        <dbReference type="ARBA" id="ARBA00023002"/>
    </source>
</evidence>
<feature type="binding site" evidence="6">
    <location>
        <begin position="146"/>
        <end position="149"/>
    </location>
    <ligand>
        <name>FMN</name>
        <dbReference type="ChEBI" id="CHEBI:58210"/>
    </ligand>
</feature>
<dbReference type="SUPFAM" id="SSF52218">
    <property type="entry name" value="Flavoproteins"/>
    <property type="match status" value="1"/>
</dbReference>
<feature type="binding site" evidence="6">
    <location>
        <begin position="17"/>
        <end position="19"/>
    </location>
    <ligand>
        <name>FMN</name>
        <dbReference type="ChEBI" id="CHEBI:58210"/>
    </ligand>
</feature>
<comment type="function">
    <text evidence="6">Quinone reductase that provides resistance to thiol-specific stress caused by electrophilic quinones.</text>
</comment>
<feature type="domain" description="Flavodoxin-like fold" evidence="7">
    <location>
        <begin position="3"/>
        <end position="201"/>
    </location>
</feature>
<dbReference type="EC" id="1.7.1.17" evidence="6"/>
<dbReference type="GO" id="GO:0010181">
    <property type="term" value="F:FMN binding"/>
    <property type="evidence" value="ECO:0007669"/>
    <property type="project" value="UniProtKB-UniRule"/>
</dbReference>
<comment type="caution">
    <text evidence="6">Lacks conserved residue(s) required for the propagation of feature annotation.</text>
</comment>
<keyword evidence="1 6" id="KW-0285">Flavoprotein</keyword>
<comment type="cofactor">
    <cofactor evidence="6">
        <name>FMN</name>
        <dbReference type="ChEBI" id="CHEBI:58210"/>
    </cofactor>
    <text evidence="6">Binds 1 FMN per subunit.</text>
</comment>